<evidence type="ECO:0008006" key="3">
    <source>
        <dbReference type="Google" id="ProtNLM"/>
    </source>
</evidence>
<reference evidence="1 2" key="1">
    <citation type="submission" date="2018-09" db="EMBL/GenBank/DDBJ databases">
        <title>Comparative genomics of Leucobacter spp.</title>
        <authorList>
            <person name="Reis A.C."/>
            <person name="Kolvenbach B.A."/>
            <person name="Corvini P.F.X."/>
            <person name="Nunes O.C."/>
        </authorList>
    </citation>
    <scope>NUCLEOTIDE SEQUENCE [LARGE SCALE GENOMIC DNA]</scope>
    <source>
        <strain evidence="1 2">L-1</strain>
    </source>
</reference>
<gene>
    <name evidence="1" type="ORF">D3226_05420</name>
</gene>
<evidence type="ECO:0000313" key="1">
    <source>
        <dbReference type="EMBL" id="MBL3689401.1"/>
    </source>
</evidence>
<accession>A0ABS1SMK6</accession>
<name>A0ABS1SMK6_9MICO</name>
<keyword evidence="2" id="KW-1185">Reference proteome</keyword>
<evidence type="ECO:0000313" key="2">
    <source>
        <dbReference type="Proteomes" id="UP001646141"/>
    </source>
</evidence>
<protein>
    <recommendedName>
        <fullName evidence="3">Bacteriocin biosynthesis cyclodehydratase domain-containing protein</fullName>
    </recommendedName>
</protein>
<organism evidence="1 2">
    <name type="scientific">Leucobacter chromiireducens subsp. chromiireducens</name>
    <dbReference type="NCBI Taxonomy" id="660067"/>
    <lineage>
        <taxon>Bacteria</taxon>
        <taxon>Bacillati</taxon>
        <taxon>Actinomycetota</taxon>
        <taxon>Actinomycetes</taxon>
        <taxon>Micrococcales</taxon>
        <taxon>Microbacteriaceae</taxon>
        <taxon>Leucobacter</taxon>
    </lineage>
</organism>
<dbReference type="Proteomes" id="UP001646141">
    <property type="component" value="Unassembled WGS sequence"/>
</dbReference>
<dbReference type="Gene3D" id="3.40.50.720">
    <property type="entry name" value="NAD(P)-binding Rossmann-like Domain"/>
    <property type="match status" value="1"/>
</dbReference>
<dbReference type="EMBL" id="QYAD01000001">
    <property type="protein sequence ID" value="MBL3689401.1"/>
    <property type="molecule type" value="Genomic_DNA"/>
</dbReference>
<comment type="caution">
    <text evidence="1">The sequence shown here is derived from an EMBL/GenBank/DDBJ whole genome shotgun (WGS) entry which is preliminary data.</text>
</comment>
<sequence>MGFERAYARIVSPSAGQQRLLGALRTGFAAADLPQVARRTGVTLQEARALLSAVERACLPRTEPVHALPTVPRSALPPQLFIDDAGRPVPGFAGALTHGVGSTVAWSTKAPGAGADTGTGADTAPALVVFVERFLEPLERAQRWLVRGVPHLLVRLTDTRASVGPIVAPPGAPCHTCITLAVLEADPGASVLAAQLVESTPASETAAVGVLAAALTVQFIDAWFRGESRVHGTRVSFEVEAGHPRGTLEEHELSAHPECGCGGFR</sequence>
<proteinExistence type="predicted"/>